<keyword evidence="6" id="KW-0472">Membrane</keyword>
<dbReference type="Gene3D" id="1.20.1600.10">
    <property type="entry name" value="Outer membrane efflux proteins (OEP)"/>
    <property type="match status" value="1"/>
</dbReference>
<organism evidence="9 10">
    <name type="scientific">Phragmitibacter flavus</name>
    <dbReference type="NCBI Taxonomy" id="2576071"/>
    <lineage>
        <taxon>Bacteria</taxon>
        <taxon>Pseudomonadati</taxon>
        <taxon>Verrucomicrobiota</taxon>
        <taxon>Verrucomicrobiia</taxon>
        <taxon>Verrucomicrobiales</taxon>
        <taxon>Verrucomicrobiaceae</taxon>
        <taxon>Phragmitibacter</taxon>
    </lineage>
</organism>
<sequence length="600" mass="66096">MDVGLTVGCIYYRKSEGNSSTIVGHHAHTAEAEINQFCAFMKSTNPRCAVPTYFCLAQLVALGTIGMVGTGVVADEVEVRKMSLQEVIALALENNHDIAVQNLNKVIEQERANIARSAFDPKLEGAYAYQYIDTPQNAQDFVATGGGAATPEVIASQTGLSTPILGEPTIFEQRNHVAKVALVQKIPWGTTFELGSSLRVLDNSLNRNLPPGLFNPEYETFTGLTVTQPLLRDFGNSANLAELRIARSNMRVADLEWRARTAATVGNVMKLYYDVIFTYENMAVQRDSIELAEKLFSDNKKRGEEGVMQPNDVLVAEAAVYARKEGALLAETQYIERQNTLQTLFKKGADAGQSLRIRPADYLRESVQVAPRAELLGKASAARYDVLQSLEIVDQRKHQTLLAENQSRPRFDLIASGGVHGLAGSTGSSYDEALGGQGPEWTVGVTFSVPLGVKRMRSQARLAQHLETQAMIDVDRVKALISLELDTVLSRIDMDRQRLISARKSREVAQRTMEGEVKRLTEGVSTSYQVLQYQEEYSQTRSRELAALADLNKDQVDLWLVTGEMLEKQGIIVEEMEKESSQGASVGPAPSMTKKSKSKK</sequence>
<comment type="caution">
    <text evidence="9">The sequence shown here is derived from an EMBL/GenBank/DDBJ whole genome shotgun (WGS) entry which is preliminary data.</text>
</comment>
<dbReference type="Proteomes" id="UP000306196">
    <property type="component" value="Unassembled WGS sequence"/>
</dbReference>
<proteinExistence type="inferred from homology"/>
<keyword evidence="5" id="KW-0812">Transmembrane</keyword>
<comment type="similarity">
    <text evidence="2">Belongs to the outer membrane factor (OMF) (TC 1.B.17) family.</text>
</comment>
<dbReference type="PANTHER" id="PTHR30026">
    <property type="entry name" value="OUTER MEMBRANE PROTEIN TOLC"/>
    <property type="match status" value="1"/>
</dbReference>
<gene>
    <name evidence="9" type="ORF">FEM03_04255</name>
</gene>
<evidence type="ECO:0000256" key="8">
    <source>
        <dbReference type="SAM" id="MobiDB-lite"/>
    </source>
</evidence>
<comment type="subcellular location">
    <subcellularLocation>
        <location evidence="1">Cell outer membrane</location>
    </subcellularLocation>
</comment>
<dbReference type="InterPro" id="IPR003423">
    <property type="entry name" value="OMP_efflux"/>
</dbReference>
<evidence type="ECO:0000256" key="1">
    <source>
        <dbReference type="ARBA" id="ARBA00004442"/>
    </source>
</evidence>
<feature type="region of interest" description="Disordered" evidence="8">
    <location>
        <begin position="577"/>
        <end position="600"/>
    </location>
</feature>
<keyword evidence="7" id="KW-0998">Cell outer membrane</keyword>
<dbReference type="EMBL" id="VAUV01000003">
    <property type="protein sequence ID" value="TLD71943.1"/>
    <property type="molecule type" value="Genomic_DNA"/>
</dbReference>
<dbReference type="AlphaFoldDB" id="A0A5R8KHZ1"/>
<evidence type="ECO:0000256" key="2">
    <source>
        <dbReference type="ARBA" id="ARBA00007613"/>
    </source>
</evidence>
<name>A0A5R8KHZ1_9BACT</name>
<dbReference type="GO" id="GO:0015288">
    <property type="term" value="F:porin activity"/>
    <property type="evidence" value="ECO:0007669"/>
    <property type="project" value="TreeGrafter"/>
</dbReference>
<reference evidence="9 10" key="1">
    <citation type="submission" date="2019-05" db="EMBL/GenBank/DDBJ databases">
        <title>Verrucobacter flavum gen. nov., sp. nov. a new member of the family Verrucomicrobiaceae.</title>
        <authorList>
            <person name="Szuroczki S."/>
            <person name="Abbaszade G."/>
            <person name="Szabo A."/>
            <person name="Felfoldi T."/>
            <person name="Schumann P."/>
            <person name="Boka K."/>
            <person name="Keki Z."/>
            <person name="Toumi M."/>
            <person name="Toth E."/>
        </authorList>
    </citation>
    <scope>NUCLEOTIDE SEQUENCE [LARGE SCALE GENOMIC DNA]</scope>
    <source>
        <strain evidence="9 10">MG-N-17</strain>
    </source>
</reference>
<dbReference type="GO" id="GO:0015562">
    <property type="term" value="F:efflux transmembrane transporter activity"/>
    <property type="evidence" value="ECO:0007669"/>
    <property type="project" value="InterPro"/>
</dbReference>
<dbReference type="SUPFAM" id="SSF56954">
    <property type="entry name" value="Outer membrane efflux proteins (OEP)"/>
    <property type="match status" value="1"/>
</dbReference>
<keyword evidence="10" id="KW-1185">Reference proteome</keyword>
<evidence type="ECO:0000313" key="9">
    <source>
        <dbReference type="EMBL" id="TLD71943.1"/>
    </source>
</evidence>
<accession>A0A5R8KHZ1</accession>
<evidence type="ECO:0000256" key="7">
    <source>
        <dbReference type="ARBA" id="ARBA00023237"/>
    </source>
</evidence>
<evidence type="ECO:0000256" key="6">
    <source>
        <dbReference type="ARBA" id="ARBA00023136"/>
    </source>
</evidence>
<dbReference type="PANTHER" id="PTHR30026:SF23">
    <property type="entry name" value="TO APRF-PUTATIVE OUTER MEMBRANE EFFLUX PROTEIN OR SECRETED ALKALINE PHOSPHATASE-RELATED"/>
    <property type="match status" value="1"/>
</dbReference>
<dbReference type="Pfam" id="PF02321">
    <property type="entry name" value="OEP"/>
    <property type="match status" value="1"/>
</dbReference>
<evidence type="ECO:0000256" key="3">
    <source>
        <dbReference type="ARBA" id="ARBA00022448"/>
    </source>
</evidence>
<dbReference type="OrthoDB" id="5405048at2"/>
<evidence type="ECO:0000313" key="10">
    <source>
        <dbReference type="Proteomes" id="UP000306196"/>
    </source>
</evidence>
<keyword evidence="3" id="KW-0813">Transport</keyword>
<dbReference type="GO" id="GO:0009279">
    <property type="term" value="C:cell outer membrane"/>
    <property type="evidence" value="ECO:0007669"/>
    <property type="project" value="UniProtKB-SubCell"/>
</dbReference>
<dbReference type="InterPro" id="IPR051906">
    <property type="entry name" value="TolC-like"/>
</dbReference>
<protein>
    <submittedName>
        <fullName evidence="9">TolC family protein</fullName>
    </submittedName>
</protein>
<keyword evidence="4" id="KW-1134">Transmembrane beta strand</keyword>
<evidence type="ECO:0000256" key="5">
    <source>
        <dbReference type="ARBA" id="ARBA00022692"/>
    </source>
</evidence>
<dbReference type="GO" id="GO:1990281">
    <property type="term" value="C:efflux pump complex"/>
    <property type="evidence" value="ECO:0007669"/>
    <property type="project" value="TreeGrafter"/>
</dbReference>
<evidence type="ECO:0000256" key="4">
    <source>
        <dbReference type="ARBA" id="ARBA00022452"/>
    </source>
</evidence>